<dbReference type="AlphaFoldDB" id="A0A9F5J9B3"/>
<name>A0A9F5J9B3_PYTBI</name>
<dbReference type="RefSeq" id="XP_025032728.1">
    <property type="nucleotide sequence ID" value="XM_025176960.1"/>
</dbReference>
<keyword evidence="1" id="KW-1185">Reference proteome</keyword>
<dbReference type="Proteomes" id="UP000695026">
    <property type="component" value="Unplaced"/>
</dbReference>
<accession>A0A9F5J9B3</accession>
<protein>
    <submittedName>
        <fullName evidence="2">Uncharacterized protein LOC112542938</fullName>
    </submittedName>
</protein>
<proteinExistence type="predicted"/>
<evidence type="ECO:0000313" key="2">
    <source>
        <dbReference type="RefSeq" id="XP_025032728.1"/>
    </source>
</evidence>
<organism evidence="1 2">
    <name type="scientific">Python bivittatus</name>
    <name type="common">Burmese python</name>
    <name type="synonym">Python molurus bivittatus</name>
    <dbReference type="NCBI Taxonomy" id="176946"/>
    <lineage>
        <taxon>Eukaryota</taxon>
        <taxon>Metazoa</taxon>
        <taxon>Chordata</taxon>
        <taxon>Craniata</taxon>
        <taxon>Vertebrata</taxon>
        <taxon>Euteleostomi</taxon>
        <taxon>Lepidosauria</taxon>
        <taxon>Squamata</taxon>
        <taxon>Bifurcata</taxon>
        <taxon>Unidentata</taxon>
        <taxon>Episquamata</taxon>
        <taxon>Toxicofera</taxon>
        <taxon>Serpentes</taxon>
        <taxon>Henophidia</taxon>
        <taxon>Pythonidae</taxon>
        <taxon>Python</taxon>
    </lineage>
</organism>
<dbReference type="KEGG" id="pbi:112542938"/>
<gene>
    <name evidence="2" type="primary">LOC112542938</name>
</gene>
<sequence length="475" mass="52475">MLPGASWVDFWSVWEKREEGRWSRMRVKGSGAFLHFPWGRAARTGSHEGTCRRRHSAVGRTLATPFRAECAGERRACRGPESCWVTSVRRKLLCCQKMRGWKSAGALLVSQGRARPEAKAERKEPLPNPELQISRQLQTISLLQPRCSLCRRGGPGGVGPARLEVTRDEENLEPRSCAPGPRVLLRVSKSKCQPAALSLGKTSSHLQFTWAAQLAPTGLENRRAASSPASTMKTPRNPCSGDTPSFTCPACNRPECTTGFAWATYAHPGPVDFLNLDLTEVRAGNFLHRGTSLTQASNGMSSWLPVSDSQAKSRELSHFCCTCAPIARNMAMTLLGQLAGWWRQPADQEAAMSGRSAGCGPESQDGGRDSAMHLKTWWSLDCPVAAAILTFWTTPCSCSWWRASLWGFGKIKPKSDFPTRHWPNDLDFNSQNSQLSLTVSWSLWKVRLNLAGGHQLGKADRSRRQEDFSELALNL</sequence>
<reference evidence="2" key="1">
    <citation type="submission" date="2025-08" db="UniProtKB">
        <authorList>
            <consortium name="RefSeq"/>
        </authorList>
    </citation>
    <scope>IDENTIFICATION</scope>
    <source>
        <tissue evidence="2">Liver</tissue>
    </source>
</reference>
<evidence type="ECO:0000313" key="1">
    <source>
        <dbReference type="Proteomes" id="UP000695026"/>
    </source>
</evidence>
<dbReference type="GeneID" id="112542938"/>